<evidence type="ECO:0000256" key="1">
    <source>
        <dbReference type="ARBA" id="ARBA00001947"/>
    </source>
</evidence>
<dbReference type="PANTHER" id="PTHR30258">
    <property type="entry name" value="TYPE II SECRETION SYSTEM PROTEIN GSPE-RELATED"/>
    <property type="match status" value="1"/>
</dbReference>
<comment type="catalytic activity">
    <reaction evidence="15">
        <text>ATP + H2O + cellular proteinSide 1 = ADP + phosphate + cellular proteinSide 2.</text>
        <dbReference type="EC" id="7.4.2.8"/>
    </reaction>
</comment>
<evidence type="ECO:0000256" key="10">
    <source>
        <dbReference type="ARBA" id="ARBA00022833"/>
    </source>
</evidence>
<evidence type="ECO:0000256" key="8">
    <source>
        <dbReference type="ARBA" id="ARBA00022723"/>
    </source>
</evidence>
<comment type="function">
    <text evidence="2 16">ATPase component of the type II secretion system required for the energy-dependent secretion of extracellular factors such as proteases and toxins from the periplasm. Acts as a molecular motor to provide the energy that is required for assembly of the pseudopilus and the extrusion of substrates generated in the cytoplasm.</text>
</comment>
<dbReference type="SUPFAM" id="SSF52540">
    <property type="entry name" value="P-loop containing nucleoside triphosphate hydrolases"/>
    <property type="match status" value="1"/>
</dbReference>
<evidence type="ECO:0000256" key="11">
    <source>
        <dbReference type="ARBA" id="ARBA00022840"/>
    </source>
</evidence>
<dbReference type="InterPro" id="IPR054757">
    <property type="entry name" value="GSPE_N1E"/>
</dbReference>
<keyword evidence="12 16" id="KW-0653">Protein transport</keyword>
<evidence type="ECO:0000256" key="4">
    <source>
        <dbReference type="ARBA" id="ARBA00006611"/>
    </source>
</evidence>
<comment type="caution">
    <text evidence="18">The sequence shown here is derived from an EMBL/GenBank/DDBJ whole genome shotgun (WGS) entry which is preliminary data.</text>
</comment>
<keyword evidence="9 16" id="KW-0547">Nucleotide-binding</keyword>
<evidence type="ECO:0000256" key="15">
    <source>
        <dbReference type="ARBA" id="ARBA00034006"/>
    </source>
</evidence>
<evidence type="ECO:0000256" key="9">
    <source>
        <dbReference type="ARBA" id="ARBA00022741"/>
    </source>
</evidence>
<keyword evidence="10" id="KW-0862">Zinc</keyword>
<dbReference type="InterPro" id="IPR001482">
    <property type="entry name" value="T2SS/T4SS_dom"/>
</dbReference>
<sequence length="490" mass="53729">MKSIVSYAYAREFGVFDAEITDGTTSIVMRQGGSIAALGELRRQLGQSRLVVLTEAEFNAKLTQHFNNHHDGKASAMNMVDDIEESADLARLIQDMPEVSDLMEAEESSPVIRLINAIFTEALRENASDIHIEPFETRSVVRYRVDGALRDVVEPNRALHAALVSRIKVMAALDIAEKRIPQDGRINLRIAGRPVDIRVSTLPTGHGERAVLRLLDKSAGRLQLAKLGMAQKTLQSLTQLLASPHGIVLVTGPTGSGKTTTLYAALGSMDAKNSNIMTVEDPIEYDLDGIGQTQVNPRIDMSFARALRAILRQDPDVIMIGEIRDLETAQIAVQASLTGHLVLATLHTNDASSAITRLVDMGIEPFLLASSTIGVLAQRLVRTLCNECKQPYTPTDDDLKELGEHTPAILYRPSGCPHCAQTGYRGRTGIHELLVVDEAMRTLIHNAANEQTIRSYAESLGMTSLRHDAIERVVEGVTSIEEMLRITRHQ</sequence>
<comment type="similarity">
    <text evidence="4 16">Belongs to the GSP E family.</text>
</comment>
<evidence type="ECO:0000256" key="16">
    <source>
        <dbReference type="RuleBase" id="RU366070"/>
    </source>
</evidence>
<dbReference type="InterPro" id="IPR003593">
    <property type="entry name" value="AAA+_ATPase"/>
</dbReference>
<keyword evidence="11 16" id="KW-0067">ATP-binding</keyword>
<evidence type="ECO:0000313" key="18">
    <source>
        <dbReference type="EMBL" id="MBM5570190.1"/>
    </source>
</evidence>
<evidence type="ECO:0000256" key="6">
    <source>
        <dbReference type="ARBA" id="ARBA00022475"/>
    </source>
</evidence>
<comment type="cofactor">
    <cofactor evidence="1">
        <name>Zn(2+)</name>
        <dbReference type="ChEBI" id="CHEBI:29105"/>
    </cofactor>
</comment>
<dbReference type="InterPro" id="IPR027417">
    <property type="entry name" value="P-loop_NTPase"/>
</dbReference>
<keyword evidence="8" id="KW-0479">Metal-binding</keyword>
<evidence type="ECO:0000256" key="5">
    <source>
        <dbReference type="ARBA" id="ARBA00022448"/>
    </source>
</evidence>
<dbReference type="NCBIfam" id="TIGR02533">
    <property type="entry name" value="type_II_gspE"/>
    <property type="match status" value="1"/>
</dbReference>
<evidence type="ECO:0000256" key="3">
    <source>
        <dbReference type="ARBA" id="ARBA00004533"/>
    </source>
</evidence>
<dbReference type="PANTHER" id="PTHR30258:SF27">
    <property type="entry name" value="BACTERIOPHAGE ADSORPTION PROTEIN B-RELATED"/>
    <property type="match status" value="1"/>
</dbReference>
<dbReference type="EMBL" id="WOFE01000001">
    <property type="protein sequence ID" value="MBM5570190.1"/>
    <property type="molecule type" value="Genomic_DNA"/>
</dbReference>
<dbReference type="Gene3D" id="3.40.50.300">
    <property type="entry name" value="P-loop containing nucleotide triphosphate hydrolases"/>
    <property type="match status" value="1"/>
</dbReference>
<dbReference type="CDD" id="cd01129">
    <property type="entry name" value="PulE-GspE-like"/>
    <property type="match status" value="1"/>
</dbReference>
<dbReference type="Pfam" id="PF00437">
    <property type="entry name" value="T2SSE"/>
    <property type="match status" value="1"/>
</dbReference>
<keyword evidence="5 16" id="KW-0813">Transport</keyword>
<dbReference type="SUPFAM" id="SSF160246">
    <property type="entry name" value="EspE N-terminal domain-like"/>
    <property type="match status" value="1"/>
</dbReference>
<keyword evidence="6" id="KW-1003">Cell membrane</keyword>
<dbReference type="Proteomes" id="UP001195660">
    <property type="component" value="Unassembled WGS sequence"/>
</dbReference>
<comment type="subcellular location">
    <subcellularLocation>
        <location evidence="3 16">Cell inner membrane</location>
    </subcellularLocation>
</comment>
<dbReference type="Gene3D" id="3.30.300.160">
    <property type="entry name" value="Type II secretion system, protein E, N-terminal domain"/>
    <property type="match status" value="1"/>
</dbReference>
<dbReference type="Gene3D" id="3.30.450.90">
    <property type="match status" value="1"/>
</dbReference>
<accession>A0ABS2C974</accession>
<evidence type="ECO:0000256" key="13">
    <source>
        <dbReference type="ARBA" id="ARBA00022967"/>
    </source>
</evidence>
<keyword evidence="13" id="KW-1278">Translocase</keyword>
<reference evidence="18 19" key="1">
    <citation type="submission" date="2019-11" db="EMBL/GenBank/DDBJ databases">
        <title>Novel Deefgea species.</title>
        <authorList>
            <person name="Han J.-H."/>
        </authorList>
    </citation>
    <scope>NUCLEOTIDE SEQUENCE [LARGE SCALE GENOMIC DNA]</scope>
    <source>
        <strain evidence="18 19">LMG 24817</strain>
    </source>
</reference>
<keyword evidence="7" id="KW-0997">Cell inner membrane</keyword>
<dbReference type="Pfam" id="PF22341">
    <property type="entry name" value="GSPE_N1E"/>
    <property type="match status" value="1"/>
</dbReference>
<dbReference type="RefSeq" id="WP_203569504.1">
    <property type="nucleotide sequence ID" value="NZ_WOFE01000001.1"/>
</dbReference>
<evidence type="ECO:0000313" key="19">
    <source>
        <dbReference type="Proteomes" id="UP001195660"/>
    </source>
</evidence>
<evidence type="ECO:0000256" key="7">
    <source>
        <dbReference type="ARBA" id="ARBA00022519"/>
    </source>
</evidence>
<proteinExistence type="inferred from homology"/>
<evidence type="ECO:0000256" key="12">
    <source>
        <dbReference type="ARBA" id="ARBA00022927"/>
    </source>
</evidence>
<dbReference type="PROSITE" id="PS00662">
    <property type="entry name" value="T2SP_E"/>
    <property type="match status" value="1"/>
</dbReference>
<keyword evidence="19" id="KW-1185">Reference proteome</keyword>
<gene>
    <name evidence="18" type="primary">gspE</name>
    <name evidence="18" type="ORF">GM173_01185</name>
</gene>
<evidence type="ECO:0000256" key="14">
    <source>
        <dbReference type="ARBA" id="ARBA00023136"/>
    </source>
</evidence>
<dbReference type="SMART" id="SM00382">
    <property type="entry name" value="AAA"/>
    <property type="match status" value="1"/>
</dbReference>
<keyword evidence="14" id="KW-0472">Membrane</keyword>
<dbReference type="InterPro" id="IPR013369">
    <property type="entry name" value="T2SS_GspE"/>
</dbReference>
<evidence type="ECO:0000256" key="2">
    <source>
        <dbReference type="ARBA" id="ARBA00003288"/>
    </source>
</evidence>
<feature type="domain" description="Bacterial type II secretion system protein E" evidence="17">
    <location>
        <begin position="311"/>
        <end position="325"/>
    </location>
</feature>
<protein>
    <recommendedName>
        <fullName evidence="16">Type II secretion system protein E</fullName>
        <shortName evidence="16">T2SS protein E</shortName>
    </recommendedName>
    <alternativeName>
        <fullName evidence="16">Type II traffic warden ATPase</fullName>
    </alternativeName>
</protein>
<dbReference type="InterPro" id="IPR037257">
    <property type="entry name" value="T2SS_E_N_sf"/>
</dbReference>
<organism evidence="18 19">
    <name type="scientific">Deefgea chitinilytica</name>
    <dbReference type="NCBI Taxonomy" id="570276"/>
    <lineage>
        <taxon>Bacteria</taxon>
        <taxon>Pseudomonadati</taxon>
        <taxon>Pseudomonadota</taxon>
        <taxon>Betaproteobacteria</taxon>
        <taxon>Neisseriales</taxon>
        <taxon>Chitinibacteraceae</taxon>
        <taxon>Deefgea</taxon>
    </lineage>
</organism>
<name>A0ABS2C974_9NEIS</name>
<evidence type="ECO:0000259" key="17">
    <source>
        <dbReference type="PROSITE" id="PS00662"/>
    </source>
</evidence>